<dbReference type="PANTHER" id="PTHR43378">
    <property type="entry name" value="UDP-3-O-ACYLGLUCOSAMINE N-ACYLTRANSFERASE"/>
    <property type="match status" value="1"/>
</dbReference>
<comment type="caution">
    <text evidence="7">The sequence shown here is derived from an EMBL/GenBank/DDBJ whole genome shotgun (WGS) entry which is preliminary data.</text>
</comment>
<dbReference type="NCBIfam" id="TIGR01853">
    <property type="entry name" value="lipid_A_lpxD"/>
    <property type="match status" value="1"/>
</dbReference>
<dbReference type="SUPFAM" id="SSF51161">
    <property type="entry name" value="Trimeric LpxA-like enzymes"/>
    <property type="match status" value="1"/>
</dbReference>
<reference evidence="7 8" key="1">
    <citation type="submission" date="2024-06" db="EMBL/GenBank/DDBJ databases">
        <title>Genomic Encyclopedia of Type Strains, Phase V (KMG-V): Genome sequencing to study the core and pangenomes of soil and plant-associated prokaryotes.</title>
        <authorList>
            <person name="Whitman W."/>
        </authorList>
    </citation>
    <scope>NUCLEOTIDE SEQUENCE [LARGE SCALE GENOMIC DNA]</scope>
    <source>
        <strain evidence="7 8">NE40</strain>
    </source>
</reference>
<accession>A0ABV2SI78</accession>
<dbReference type="CDD" id="cd03352">
    <property type="entry name" value="LbH_LpxD"/>
    <property type="match status" value="1"/>
</dbReference>
<dbReference type="InterPro" id="IPR011004">
    <property type="entry name" value="Trimer_LpxA-like_sf"/>
</dbReference>
<keyword evidence="5 7" id="KW-0012">Acyltransferase</keyword>
<keyword evidence="8" id="KW-1185">Reference proteome</keyword>
<dbReference type="EMBL" id="JBEWTB010000002">
    <property type="protein sequence ID" value="MET4756613.1"/>
    <property type="molecule type" value="Genomic_DNA"/>
</dbReference>
<name>A0ABV2SI78_9GAMM</name>
<evidence type="ECO:0000256" key="5">
    <source>
        <dbReference type="ARBA" id="ARBA00023315"/>
    </source>
</evidence>
<keyword evidence="3 7" id="KW-0808">Transferase</keyword>
<keyword evidence="4" id="KW-0443">Lipid metabolism</keyword>
<dbReference type="EC" id="2.3.1.191" evidence="7"/>
<evidence type="ECO:0000256" key="6">
    <source>
        <dbReference type="SAM" id="MobiDB-lite"/>
    </source>
</evidence>
<sequence length="343" mass="37257">MFKACEIASFLHGQLHGDKDTGFDTIQSVADSVAGNLTIVLSKPDLKYVSDCQADIIVGPQDILSSKARSKVIVDQLDVSLINQLLRAYKIEKYQLNDQGNISKFPNVYIGKHTRIGRGCHFMPGVKIMNGVEIGDNVAIHANTVIKEGTIIGNNVTIDSNNSIGNFSFEYMLGEQQQYERIESVGRVIIEDHVEIGSNNTIDRGTLGDTVIGRGTKIDNLVQIGHDCRVGQHCLMISQSGIAGHSRLGNRVVVHGQVAIAGHLTIGDNSVIQGKSGVSRSCPPGSKLFGYPARDSREYMKSLATLHSLSSREHHKNSQRGDAPRGVSGRSKVRKILDVVFSS</sequence>
<evidence type="ECO:0000313" key="7">
    <source>
        <dbReference type="EMBL" id="MET4756613.1"/>
    </source>
</evidence>
<evidence type="ECO:0000256" key="4">
    <source>
        <dbReference type="ARBA" id="ARBA00023098"/>
    </source>
</evidence>
<dbReference type="InterPro" id="IPR001451">
    <property type="entry name" value="Hexapep"/>
</dbReference>
<evidence type="ECO:0000313" key="8">
    <source>
        <dbReference type="Proteomes" id="UP001549366"/>
    </source>
</evidence>
<dbReference type="Gene3D" id="3.40.1390.10">
    <property type="entry name" value="MurE/MurF, N-terminal domain"/>
    <property type="match status" value="1"/>
</dbReference>
<dbReference type="Pfam" id="PF00132">
    <property type="entry name" value="Hexapep"/>
    <property type="match status" value="1"/>
</dbReference>
<dbReference type="Proteomes" id="UP001549366">
    <property type="component" value="Unassembled WGS sequence"/>
</dbReference>
<protein>
    <submittedName>
        <fullName evidence="7">UDP-3-O-[3-hydroxymyristoyl] glucosamine N-acyltransferase</fullName>
        <ecNumber evidence="7">2.3.1.191</ecNumber>
    </submittedName>
</protein>
<feature type="region of interest" description="Disordered" evidence="6">
    <location>
        <begin position="308"/>
        <end position="330"/>
    </location>
</feature>
<organism evidence="7 8">
    <name type="scientific">Endozoicomonas lisbonensis</name>
    <dbReference type="NCBI Taxonomy" id="3120522"/>
    <lineage>
        <taxon>Bacteria</taxon>
        <taxon>Pseudomonadati</taxon>
        <taxon>Pseudomonadota</taxon>
        <taxon>Gammaproteobacteria</taxon>
        <taxon>Oceanospirillales</taxon>
        <taxon>Endozoicomonadaceae</taxon>
        <taxon>Endozoicomonas</taxon>
    </lineage>
</organism>
<evidence type="ECO:0000256" key="1">
    <source>
        <dbReference type="ARBA" id="ARBA00022516"/>
    </source>
</evidence>
<dbReference type="NCBIfam" id="NF002060">
    <property type="entry name" value="PRK00892.1"/>
    <property type="match status" value="1"/>
</dbReference>
<keyword evidence="2" id="KW-0441">Lipid A biosynthesis</keyword>
<dbReference type="Gene3D" id="2.160.10.10">
    <property type="entry name" value="Hexapeptide repeat proteins"/>
    <property type="match status" value="1"/>
</dbReference>
<dbReference type="PANTHER" id="PTHR43378:SF2">
    <property type="entry name" value="UDP-3-O-ACYLGLUCOSAMINE N-ACYLTRANSFERASE 1, MITOCHONDRIAL-RELATED"/>
    <property type="match status" value="1"/>
</dbReference>
<dbReference type="GO" id="GO:0103118">
    <property type="term" value="F:UDP-3-O-[(3R)-3-hydroxyacyl]-glucosamine N-acyltransferase activity"/>
    <property type="evidence" value="ECO:0007669"/>
    <property type="project" value="UniProtKB-EC"/>
</dbReference>
<evidence type="ECO:0000256" key="3">
    <source>
        <dbReference type="ARBA" id="ARBA00022679"/>
    </source>
</evidence>
<dbReference type="RefSeq" id="WP_354010941.1">
    <property type="nucleotide sequence ID" value="NZ_JBEWTA010000001.1"/>
</dbReference>
<keyword evidence="1" id="KW-0444">Lipid biosynthesis</keyword>
<proteinExistence type="predicted"/>
<gene>
    <name evidence="7" type="ORF">V5J35_001805</name>
</gene>
<evidence type="ECO:0000256" key="2">
    <source>
        <dbReference type="ARBA" id="ARBA00022556"/>
    </source>
</evidence>
<dbReference type="InterPro" id="IPR007691">
    <property type="entry name" value="LpxD"/>
</dbReference>